<keyword evidence="2" id="KW-1185">Reference proteome</keyword>
<evidence type="ECO:0000313" key="2">
    <source>
        <dbReference type="Proteomes" id="UP000887116"/>
    </source>
</evidence>
<sequence length="130" mass="14684">MKEYVAFKRPLHPCIALTCVNQYQTTFAFPPPTLLLVLHSILIPTHSNMQAHTNRLLISQGASPPHPGWSGSLVTHPKLFTFPFVLDGKGASNIEERVCPALFFFSCRIVRKSGKMRLMAPRKKDLLLWD</sequence>
<evidence type="ECO:0000313" key="1">
    <source>
        <dbReference type="EMBL" id="GFQ97142.1"/>
    </source>
</evidence>
<accession>A0A8X6IM61</accession>
<proteinExistence type="predicted"/>
<reference evidence="1" key="1">
    <citation type="submission" date="2020-07" db="EMBL/GenBank/DDBJ databases">
        <title>Multicomponent nature underlies the extraordinary mechanical properties of spider dragline silk.</title>
        <authorList>
            <person name="Kono N."/>
            <person name="Nakamura H."/>
            <person name="Mori M."/>
            <person name="Yoshida Y."/>
            <person name="Ohtoshi R."/>
            <person name="Malay A.D."/>
            <person name="Moran D.A.P."/>
            <person name="Tomita M."/>
            <person name="Numata K."/>
            <person name="Arakawa K."/>
        </authorList>
    </citation>
    <scope>NUCLEOTIDE SEQUENCE</scope>
</reference>
<dbReference type="EMBL" id="BMAO01014792">
    <property type="protein sequence ID" value="GFQ97142.1"/>
    <property type="molecule type" value="Genomic_DNA"/>
</dbReference>
<organism evidence="1 2">
    <name type="scientific">Trichonephila clavata</name>
    <name type="common">Joro spider</name>
    <name type="synonym">Nephila clavata</name>
    <dbReference type="NCBI Taxonomy" id="2740835"/>
    <lineage>
        <taxon>Eukaryota</taxon>
        <taxon>Metazoa</taxon>
        <taxon>Ecdysozoa</taxon>
        <taxon>Arthropoda</taxon>
        <taxon>Chelicerata</taxon>
        <taxon>Arachnida</taxon>
        <taxon>Araneae</taxon>
        <taxon>Araneomorphae</taxon>
        <taxon>Entelegynae</taxon>
        <taxon>Araneoidea</taxon>
        <taxon>Nephilidae</taxon>
        <taxon>Trichonephila</taxon>
    </lineage>
</organism>
<dbReference type="Proteomes" id="UP000887116">
    <property type="component" value="Unassembled WGS sequence"/>
</dbReference>
<gene>
    <name evidence="1" type="ORF">TNCT_61741</name>
</gene>
<dbReference type="OrthoDB" id="10600392at2759"/>
<comment type="caution">
    <text evidence="1">The sequence shown here is derived from an EMBL/GenBank/DDBJ whole genome shotgun (WGS) entry which is preliminary data.</text>
</comment>
<protein>
    <submittedName>
        <fullName evidence="1">Uncharacterized protein</fullName>
    </submittedName>
</protein>
<name>A0A8X6IM61_TRICU</name>
<dbReference type="AlphaFoldDB" id="A0A8X6IM61"/>